<feature type="region of interest" description="Disordered" evidence="2">
    <location>
        <begin position="373"/>
        <end position="438"/>
    </location>
</feature>
<dbReference type="RefSeq" id="WP_214348012.1">
    <property type="nucleotide sequence ID" value="NZ_JAHBOH010000001.1"/>
</dbReference>
<evidence type="ECO:0000256" key="1">
    <source>
        <dbReference type="ARBA" id="ARBA00006068"/>
    </source>
</evidence>
<feature type="compositionally biased region" description="Basic residues" evidence="2">
    <location>
        <begin position="13"/>
        <end position="25"/>
    </location>
</feature>
<dbReference type="InterPro" id="IPR004474">
    <property type="entry name" value="LytR_CpsA_psr"/>
</dbReference>
<keyword evidence="5" id="KW-1185">Reference proteome</keyword>
<evidence type="ECO:0000259" key="3">
    <source>
        <dbReference type="Pfam" id="PF03816"/>
    </source>
</evidence>
<gene>
    <name evidence="4" type="ORF">KIN34_05900</name>
</gene>
<dbReference type="PANTHER" id="PTHR33392">
    <property type="entry name" value="POLYISOPRENYL-TEICHOIC ACID--PEPTIDOGLYCAN TEICHOIC ACID TRANSFERASE TAGU"/>
    <property type="match status" value="1"/>
</dbReference>
<feature type="compositionally biased region" description="Basic and acidic residues" evidence="2">
    <location>
        <begin position="1"/>
        <end position="12"/>
    </location>
</feature>
<sequence length="438" mass="46371">MTRPRPARDLQERHRRVGRPTNPRHARTEGAAGRTWRVAALVALTAVALAASTAGAVVLRLRTSVDVADTARFLDGPRPTVAGATGAVDPTDGFDGRAVNLLVVGTDMRDGENADIGGTVGGMHNDTTMVVHVSADRSRVDVVSIPRDSLVDIPSCRRADGTRSAAAPHHIFNDALAFGGGPQEDLAAGAACVITTVEQATDVRIDASVVVKMDGVSAVIDELQGVDLCLPERMESKKAGHLVLDQGWNHLDGRTAIQFLRARSGTGNGLELGSDLARIGRQQQLIDALTAKIRSDELLADPVALLRVLDAVARSLSVSPELADPRTILGLAYSLRDLDVVGRQMVPVVDAPDGNRVLWTQEADDLWARIRSDEPITDEPAQPTTGSTAETTDRPTNDRRATDRPTTEVPASAAPTAPGRTRPAPPTTAPTCGPEGHR</sequence>
<dbReference type="InterPro" id="IPR050922">
    <property type="entry name" value="LytR/CpsA/Psr_CW_biosynth"/>
</dbReference>
<dbReference type="Pfam" id="PF03816">
    <property type="entry name" value="LytR_cpsA_psr"/>
    <property type="match status" value="1"/>
</dbReference>
<feature type="compositionally biased region" description="Low complexity" evidence="2">
    <location>
        <begin position="429"/>
        <end position="438"/>
    </location>
</feature>
<dbReference type="Gene3D" id="3.40.630.190">
    <property type="entry name" value="LCP protein"/>
    <property type="match status" value="1"/>
</dbReference>
<dbReference type="NCBIfam" id="TIGR00350">
    <property type="entry name" value="lytR_cpsA_psr"/>
    <property type="match status" value="1"/>
</dbReference>
<organism evidence="4 5">
    <name type="scientific">Cellulomonas fulva</name>
    <dbReference type="NCBI Taxonomy" id="2835530"/>
    <lineage>
        <taxon>Bacteria</taxon>
        <taxon>Bacillati</taxon>
        <taxon>Actinomycetota</taxon>
        <taxon>Actinomycetes</taxon>
        <taxon>Micrococcales</taxon>
        <taxon>Cellulomonadaceae</taxon>
        <taxon>Cellulomonas</taxon>
    </lineage>
</organism>
<feature type="region of interest" description="Disordered" evidence="2">
    <location>
        <begin position="1"/>
        <end position="31"/>
    </location>
</feature>
<feature type="domain" description="Cell envelope-related transcriptional attenuator" evidence="3">
    <location>
        <begin position="124"/>
        <end position="294"/>
    </location>
</feature>
<feature type="compositionally biased region" description="Low complexity" evidence="2">
    <location>
        <begin position="410"/>
        <end position="422"/>
    </location>
</feature>
<dbReference type="Proteomes" id="UP000722125">
    <property type="component" value="Unassembled WGS sequence"/>
</dbReference>
<comment type="similarity">
    <text evidence="1">Belongs to the LytR/CpsA/Psr (LCP) family.</text>
</comment>
<protein>
    <submittedName>
        <fullName evidence="4">LCP family protein</fullName>
    </submittedName>
</protein>
<accession>A0ABS5TXD3</accession>
<dbReference type="PANTHER" id="PTHR33392:SF6">
    <property type="entry name" value="POLYISOPRENYL-TEICHOIC ACID--PEPTIDOGLYCAN TEICHOIC ACID TRANSFERASE TAGU"/>
    <property type="match status" value="1"/>
</dbReference>
<comment type="caution">
    <text evidence="4">The sequence shown here is derived from an EMBL/GenBank/DDBJ whole genome shotgun (WGS) entry which is preliminary data.</text>
</comment>
<evidence type="ECO:0000256" key="2">
    <source>
        <dbReference type="SAM" id="MobiDB-lite"/>
    </source>
</evidence>
<proteinExistence type="inferred from homology"/>
<evidence type="ECO:0000313" key="4">
    <source>
        <dbReference type="EMBL" id="MBT0993818.1"/>
    </source>
</evidence>
<name>A0ABS5TXD3_9CELL</name>
<feature type="compositionally biased region" description="Basic and acidic residues" evidence="2">
    <location>
        <begin position="391"/>
        <end position="406"/>
    </location>
</feature>
<reference evidence="4 5" key="1">
    <citation type="submission" date="2021-05" db="EMBL/GenBank/DDBJ databases">
        <title>Description of Cellulomonas sp. DKR-3 sp. nov.</title>
        <authorList>
            <person name="Dahal R.H."/>
            <person name="Chaudhary D.K."/>
        </authorList>
    </citation>
    <scope>NUCLEOTIDE SEQUENCE [LARGE SCALE GENOMIC DNA]</scope>
    <source>
        <strain evidence="4 5">DKR-3</strain>
    </source>
</reference>
<evidence type="ECO:0000313" key="5">
    <source>
        <dbReference type="Proteomes" id="UP000722125"/>
    </source>
</evidence>
<dbReference type="EMBL" id="JAHBOH010000001">
    <property type="protein sequence ID" value="MBT0993818.1"/>
    <property type="molecule type" value="Genomic_DNA"/>
</dbReference>